<dbReference type="InterPro" id="IPR036397">
    <property type="entry name" value="RNaseH_sf"/>
</dbReference>
<dbReference type="Pfam" id="PF13482">
    <property type="entry name" value="RNase_H_2"/>
    <property type="match status" value="1"/>
</dbReference>
<comment type="caution">
    <text evidence="2">The sequence shown here is derived from an EMBL/GenBank/DDBJ whole genome shotgun (WGS) entry which is preliminary data.</text>
</comment>
<name>A0A1G2BKH1_9BACT</name>
<dbReference type="EMBL" id="MHKL01000039">
    <property type="protein sequence ID" value="OGY88790.1"/>
    <property type="molecule type" value="Genomic_DNA"/>
</dbReference>
<dbReference type="Gene3D" id="3.30.420.10">
    <property type="entry name" value="Ribonuclease H-like superfamily/Ribonuclease H"/>
    <property type="match status" value="1"/>
</dbReference>
<accession>A0A1G2BKH1</accession>
<evidence type="ECO:0000313" key="2">
    <source>
        <dbReference type="EMBL" id="OGY88790.1"/>
    </source>
</evidence>
<organism evidence="2 3">
    <name type="scientific">Candidatus Komeilibacteria bacterium RIFCSPLOWO2_01_FULL_45_10</name>
    <dbReference type="NCBI Taxonomy" id="1798550"/>
    <lineage>
        <taxon>Bacteria</taxon>
        <taxon>Candidatus Komeiliibacteriota</taxon>
    </lineage>
</organism>
<dbReference type="GO" id="GO:0003676">
    <property type="term" value="F:nucleic acid binding"/>
    <property type="evidence" value="ECO:0007669"/>
    <property type="project" value="InterPro"/>
</dbReference>
<dbReference type="InterPro" id="IPR038720">
    <property type="entry name" value="YprB_RNase_H-like_dom"/>
</dbReference>
<dbReference type="AlphaFoldDB" id="A0A1G2BKH1"/>
<evidence type="ECO:0000259" key="1">
    <source>
        <dbReference type="Pfam" id="PF13482"/>
    </source>
</evidence>
<protein>
    <recommendedName>
        <fullName evidence="1">YprB ribonuclease H-like domain-containing protein</fullName>
    </recommendedName>
</protein>
<evidence type="ECO:0000313" key="3">
    <source>
        <dbReference type="Proteomes" id="UP000178849"/>
    </source>
</evidence>
<reference evidence="2 3" key="1">
    <citation type="journal article" date="2016" name="Nat. Commun.">
        <title>Thousands of microbial genomes shed light on interconnected biogeochemical processes in an aquifer system.</title>
        <authorList>
            <person name="Anantharaman K."/>
            <person name="Brown C.T."/>
            <person name="Hug L.A."/>
            <person name="Sharon I."/>
            <person name="Castelle C.J."/>
            <person name="Probst A.J."/>
            <person name="Thomas B.C."/>
            <person name="Singh A."/>
            <person name="Wilkins M.J."/>
            <person name="Karaoz U."/>
            <person name="Brodie E.L."/>
            <person name="Williams K.H."/>
            <person name="Hubbard S.S."/>
            <person name="Banfield J.F."/>
        </authorList>
    </citation>
    <scope>NUCLEOTIDE SEQUENCE [LARGE SCALE GENOMIC DNA]</scope>
</reference>
<sequence length="258" mass="30184">MGDKLVLDLETKKTFEEVGGDHNKDQLEVSVCGVYSYDRDQFRAFKEEEFKELGEWLKAASLIIGFNSKSFDFNVLQPYFKFKLAKLPHLDILEEVYHALGHRLKLESLAQSTLGSGKSGTGLDAIWYFKNNDWDSLIKYCLDDVRVTRDLYEYGRRHGNLWYDNMGRHESIPVRWKNGQNIKELILNAYRSGESVEIDYLKTEAEDRSTRRIDIKVIKNNQIQAFCHLKQAVRIFNIDKIFDVKTIGRQGNWQNKLF</sequence>
<gene>
    <name evidence="2" type="ORF">A2927_01585</name>
</gene>
<dbReference type="STRING" id="1798550.A2927_01585"/>
<feature type="domain" description="YprB ribonuclease H-like" evidence="1">
    <location>
        <begin position="26"/>
        <end position="154"/>
    </location>
</feature>
<dbReference type="InterPro" id="IPR012337">
    <property type="entry name" value="RNaseH-like_sf"/>
</dbReference>
<dbReference type="SUPFAM" id="SSF53098">
    <property type="entry name" value="Ribonuclease H-like"/>
    <property type="match status" value="1"/>
</dbReference>
<dbReference type="Proteomes" id="UP000178849">
    <property type="component" value="Unassembled WGS sequence"/>
</dbReference>
<proteinExistence type="predicted"/>